<accession>A0AAN6M230</accession>
<dbReference type="Proteomes" id="UP001280581">
    <property type="component" value="Unassembled WGS sequence"/>
</dbReference>
<sequence length="162" mass="18214">MATPPPPTILTPDQRLALEQQQRTTTLKRNIALGGAILCPTIALLPPRKLDLYTLSLAIGFYLSADHLAQSHYQRPLLSLMMPSFGNPLPSALPTEKAQINSRLAAERREREELERARREGVEGLAREKKERGCWGGFGWGIWEVWNWDKKKGKGGEEGKKE</sequence>
<gene>
    <name evidence="1" type="ORF">GRF29_44g215108</name>
</gene>
<evidence type="ECO:0000313" key="1">
    <source>
        <dbReference type="EMBL" id="KAK3209649.1"/>
    </source>
</evidence>
<name>A0AAN6M230_9PLEO</name>
<organism evidence="1 2">
    <name type="scientific">Pseudopithomyces chartarum</name>
    <dbReference type="NCBI Taxonomy" id="1892770"/>
    <lineage>
        <taxon>Eukaryota</taxon>
        <taxon>Fungi</taxon>
        <taxon>Dikarya</taxon>
        <taxon>Ascomycota</taxon>
        <taxon>Pezizomycotina</taxon>
        <taxon>Dothideomycetes</taxon>
        <taxon>Pleosporomycetidae</taxon>
        <taxon>Pleosporales</taxon>
        <taxon>Massarineae</taxon>
        <taxon>Didymosphaeriaceae</taxon>
        <taxon>Pseudopithomyces</taxon>
    </lineage>
</organism>
<dbReference type="AlphaFoldDB" id="A0AAN6M230"/>
<comment type="caution">
    <text evidence="1">The sequence shown here is derived from an EMBL/GenBank/DDBJ whole genome shotgun (WGS) entry which is preliminary data.</text>
</comment>
<evidence type="ECO:0000313" key="2">
    <source>
        <dbReference type="Proteomes" id="UP001280581"/>
    </source>
</evidence>
<dbReference type="EMBL" id="WVTA01000005">
    <property type="protein sequence ID" value="KAK3209649.1"/>
    <property type="molecule type" value="Genomic_DNA"/>
</dbReference>
<reference evidence="1 2" key="1">
    <citation type="submission" date="2021-02" db="EMBL/GenBank/DDBJ databases">
        <title>Genome assembly of Pseudopithomyces chartarum.</title>
        <authorList>
            <person name="Jauregui R."/>
            <person name="Singh J."/>
            <person name="Voisey C."/>
        </authorList>
    </citation>
    <scope>NUCLEOTIDE SEQUENCE [LARGE SCALE GENOMIC DNA]</scope>
    <source>
        <strain evidence="1 2">AGR01</strain>
    </source>
</reference>
<proteinExistence type="predicted"/>
<protein>
    <submittedName>
        <fullName evidence="1">Uncharacterized protein</fullName>
    </submittedName>
</protein>
<keyword evidence="2" id="KW-1185">Reference proteome</keyword>